<dbReference type="EMBL" id="JADNRY010000185">
    <property type="protein sequence ID" value="KAF9061996.1"/>
    <property type="molecule type" value="Genomic_DNA"/>
</dbReference>
<reference evidence="1" key="1">
    <citation type="submission" date="2020-11" db="EMBL/GenBank/DDBJ databases">
        <authorList>
            <consortium name="DOE Joint Genome Institute"/>
            <person name="Ahrendt S."/>
            <person name="Riley R."/>
            <person name="Andreopoulos W."/>
            <person name="Labutti K."/>
            <person name="Pangilinan J."/>
            <person name="Ruiz-Duenas F.J."/>
            <person name="Barrasa J.M."/>
            <person name="Sanchez-Garcia M."/>
            <person name="Camarero S."/>
            <person name="Miyauchi S."/>
            <person name="Serrano A."/>
            <person name="Linde D."/>
            <person name="Babiker R."/>
            <person name="Drula E."/>
            <person name="Ayuso-Fernandez I."/>
            <person name="Pacheco R."/>
            <person name="Padilla G."/>
            <person name="Ferreira P."/>
            <person name="Barriuso J."/>
            <person name="Kellner H."/>
            <person name="Castanera R."/>
            <person name="Alfaro M."/>
            <person name="Ramirez L."/>
            <person name="Pisabarro A.G."/>
            <person name="Kuo A."/>
            <person name="Tritt A."/>
            <person name="Lipzen A."/>
            <person name="He G."/>
            <person name="Yan M."/>
            <person name="Ng V."/>
            <person name="Cullen D."/>
            <person name="Martin F."/>
            <person name="Rosso M.-N."/>
            <person name="Henrissat B."/>
            <person name="Hibbett D."/>
            <person name="Martinez A.T."/>
            <person name="Grigoriev I.V."/>
        </authorList>
    </citation>
    <scope>NUCLEOTIDE SEQUENCE</scope>
    <source>
        <strain evidence="1">AH 40177</strain>
    </source>
</reference>
<gene>
    <name evidence="1" type="ORF">BDP27DRAFT_1369209</name>
</gene>
<protein>
    <submittedName>
        <fullName evidence="1">Uncharacterized protein</fullName>
    </submittedName>
</protein>
<dbReference type="Proteomes" id="UP000772434">
    <property type="component" value="Unassembled WGS sequence"/>
</dbReference>
<name>A0A9P5U0M3_9AGAR</name>
<keyword evidence="2" id="KW-1185">Reference proteome</keyword>
<organism evidence="1 2">
    <name type="scientific">Rhodocollybia butyracea</name>
    <dbReference type="NCBI Taxonomy" id="206335"/>
    <lineage>
        <taxon>Eukaryota</taxon>
        <taxon>Fungi</taxon>
        <taxon>Dikarya</taxon>
        <taxon>Basidiomycota</taxon>
        <taxon>Agaricomycotina</taxon>
        <taxon>Agaricomycetes</taxon>
        <taxon>Agaricomycetidae</taxon>
        <taxon>Agaricales</taxon>
        <taxon>Marasmiineae</taxon>
        <taxon>Omphalotaceae</taxon>
        <taxon>Rhodocollybia</taxon>
    </lineage>
</organism>
<evidence type="ECO:0000313" key="1">
    <source>
        <dbReference type="EMBL" id="KAF9061996.1"/>
    </source>
</evidence>
<evidence type="ECO:0000313" key="2">
    <source>
        <dbReference type="Proteomes" id="UP000772434"/>
    </source>
</evidence>
<dbReference type="AlphaFoldDB" id="A0A9P5U0M3"/>
<sequence>MPSTETDHIAVSVLQFFIRVLTTIVIGMITDPAAGTDTEFFLWKEPPGTRKTDIYSVKECCALVNIKENTRNCPNVNMPNTSTCSSRNGDRFHSSLALSRTGHALEFNSGAIYGKLLEGDRRKVDGRNEEPRMGNPYARPAFHDPVYAFGYLNAWRSSLELVSKLVPETT</sequence>
<accession>A0A9P5U0M3</accession>
<proteinExistence type="predicted"/>
<comment type="caution">
    <text evidence="1">The sequence shown here is derived from an EMBL/GenBank/DDBJ whole genome shotgun (WGS) entry which is preliminary data.</text>
</comment>